<dbReference type="Proteomes" id="UP000184315">
    <property type="component" value="Unassembled WGS sequence"/>
</dbReference>
<accession>A0A1J1LI04</accession>
<gene>
    <name evidence="2" type="ORF">PL9214430108</name>
</gene>
<organism evidence="2 3">
    <name type="scientific">Planktothrix tepida PCC 9214</name>
    <dbReference type="NCBI Taxonomy" id="671072"/>
    <lineage>
        <taxon>Bacteria</taxon>
        <taxon>Bacillati</taxon>
        <taxon>Cyanobacteriota</taxon>
        <taxon>Cyanophyceae</taxon>
        <taxon>Oscillatoriophycideae</taxon>
        <taxon>Oscillatoriales</taxon>
        <taxon>Microcoleaceae</taxon>
        <taxon>Planktothrix</taxon>
    </lineage>
</organism>
<keyword evidence="1" id="KW-0812">Transmembrane</keyword>
<evidence type="ECO:0000256" key="1">
    <source>
        <dbReference type="SAM" id="Phobius"/>
    </source>
</evidence>
<keyword evidence="1" id="KW-1133">Transmembrane helix</keyword>
<feature type="transmembrane region" description="Helical" evidence="1">
    <location>
        <begin position="63"/>
        <end position="82"/>
    </location>
</feature>
<keyword evidence="3" id="KW-1185">Reference proteome</keyword>
<evidence type="ECO:0000313" key="2">
    <source>
        <dbReference type="EMBL" id="CUR32136.1"/>
    </source>
</evidence>
<feature type="transmembrane region" description="Helical" evidence="1">
    <location>
        <begin position="32"/>
        <end position="51"/>
    </location>
</feature>
<dbReference type="RefSeq" id="WP_072718894.1">
    <property type="nucleotide sequence ID" value="NZ_LN889796.1"/>
</dbReference>
<evidence type="ECO:0000313" key="3">
    <source>
        <dbReference type="Proteomes" id="UP000184315"/>
    </source>
</evidence>
<sequence length="83" mass="9063">MKQARISDLFCLGLIAFNLALAIHFAVNNWIFTLLIIGVSVPISIIFLVGAENKEKTTDDEQTKIIFTSATSIVGGLVAWLLI</sequence>
<keyword evidence="1" id="KW-0472">Membrane</keyword>
<reference evidence="3" key="1">
    <citation type="submission" date="2015-10" db="EMBL/GenBank/DDBJ databases">
        <authorList>
            <person name="Regsiter A."/>
            <person name="william w."/>
        </authorList>
    </citation>
    <scope>NUCLEOTIDE SEQUENCE [LARGE SCALE GENOMIC DNA]</scope>
</reference>
<dbReference type="AlphaFoldDB" id="A0A1J1LI04"/>
<proteinExistence type="predicted"/>
<dbReference type="EMBL" id="CZDF01000148">
    <property type="protein sequence ID" value="CUR32136.1"/>
    <property type="molecule type" value="Genomic_DNA"/>
</dbReference>
<name>A0A1J1LI04_9CYAN</name>
<protein>
    <submittedName>
        <fullName evidence="2">Uncharacterized protein</fullName>
    </submittedName>
</protein>
<dbReference type="STRING" id="671072.PL9214430108"/>